<evidence type="ECO:0000256" key="4">
    <source>
        <dbReference type="ARBA" id="ARBA00023004"/>
    </source>
</evidence>
<dbReference type="GO" id="GO:0046872">
    <property type="term" value="F:metal ion binding"/>
    <property type="evidence" value="ECO:0007669"/>
    <property type="project" value="UniProtKB-KW"/>
</dbReference>
<dbReference type="Proteomes" id="UP000284379">
    <property type="component" value="Unassembled WGS sequence"/>
</dbReference>
<protein>
    <submittedName>
        <fullName evidence="6">FAD-dependent oxidoreductase</fullName>
    </submittedName>
</protein>
<evidence type="ECO:0000256" key="3">
    <source>
        <dbReference type="ARBA" id="ARBA00023002"/>
    </source>
</evidence>
<dbReference type="Pfam" id="PF12831">
    <property type="entry name" value="FAD_oxidored"/>
    <property type="match status" value="1"/>
</dbReference>
<keyword evidence="5" id="KW-0411">Iron-sulfur</keyword>
<dbReference type="Gene3D" id="3.50.50.60">
    <property type="entry name" value="FAD/NAD(P)-binding domain"/>
    <property type="match status" value="1"/>
</dbReference>
<dbReference type="GO" id="GO:0051539">
    <property type="term" value="F:4 iron, 4 sulfur cluster binding"/>
    <property type="evidence" value="ECO:0007669"/>
    <property type="project" value="UniProtKB-KW"/>
</dbReference>
<dbReference type="EMBL" id="QSGO01000014">
    <property type="protein sequence ID" value="RHB33777.1"/>
    <property type="molecule type" value="Genomic_DNA"/>
</dbReference>
<dbReference type="SUPFAM" id="SSF51905">
    <property type="entry name" value="FAD/NAD(P)-binding domain"/>
    <property type="match status" value="2"/>
</dbReference>
<keyword evidence="2" id="KW-0479">Metal-binding</keyword>
<dbReference type="InterPro" id="IPR036188">
    <property type="entry name" value="FAD/NAD-bd_sf"/>
</dbReference>
<proteinExistence type="predicted"/>
<dbReference type="PANTHER" id="PTHR43498">
    <property type="entry name" value="FERREDOXIN:COB-COM HETERODISULFIDE REDUCTASE SUBUNIT A"/>
    <property type="match status" value="1"/>
</dbReference>
<keyword evidence="4" id="KW-0408">Iron</keyword>
<sequence length="598" mass="67667">MGIRIKRFMFVCICLLWGMIITAHCQSVLVEAELFKNKGGWSVDTQFIDQMGSPYLLAHGLGEAVKDAVTEVFFQQTGIYYVWVRTKDWAPYPKGPGKFRIAIDGEELEQTLGASGDAEWKWYQCGTVCINKQLTEIRLKDLTGFDGRCDALFFSKSKDTKLPDDPESLRLFRQEMFRLPAPYNEGEYDFIVVGGGVAGICAAIQAARLGLKVALINNRPVLGGNSSSEIRVPTDGDLFKNRYSKIGAIMREIDNGFAGVGNKDASTYRDDWRWKIVKNEKNISLFENMHVYAADMDGAVISGVKAINTNTLEIHHFRGQLFADCTGDASLGLLAGADHLYGRESRAQTGEPEAPEQPDGLTMGTSNQWYATLTDEASEFPIEEWMLKFTSDYHFELTKSVWNWETGFGNFHTVEDAERIRDHNFRAIYGNWAYLKTYMKDKYGKYKLAYLSYNAGKRESYRLIGDVLLTGIDVKNKVDYPDAIVTATWGIDLHYPDKRNSKYFPGEEFIAYAVHPDKRKDVYTFPYRCLYSRNIENLFMAGRNISVTHIALGTVRVQRTTGMMGEVIGLAAFLCSKNHCSPRQLYTNHLKELLDSVL</sequence>
<evidence type="ECO:0000256" key="1">
    <source>
        <dbReference type="ARBA" id="ARBA00022485"/>
    </source>
</evidence>
<comment type="caution">
    <text evidence="6">The sequence shown here is derived from an EMBL/GenBank/DDBJ whole genome shotgun (WGS) entry which is preliminary data.</text>
</comment>
<keyword evidence="3" id="KW-0560">Oxidoreductase</keyword>
<organism evidence="6 7">
    <name type="scientific">Bacteroides nordii</name>
    <dbReference type="NCBI Taxonomy" id="291645"/>
    <lineage>
        <taxon>Bacteria</taxon>
        <taxon>Pseudomonadati</taxon>
        <taxon>Bacteroidota</taxon>
        <taxon>Bacteroidia</taxon>
        <taxon>Bacteroidales</taxon>
        <taxon>Bacteroidaceae</taxon>
        <taxon>Bacteroides</taxon>
    </lineage>
</organism>
<dbReference type="AlphaFoldDB" id="A0A413VJM5"/>
<evidence type="ECO:0000313" key="7">
    <source>
        <dbReference type="Proteomes" id="UP000284379"/>
    </source>
</evidence>
<evidence type="ECO:0000313" key="6">
    <source>
        <dbReference type="EMBL" id="RHB33777.1"/>
    </source>
</evidence>
<name>A0A413VJM5_9BACE</name>
<gene>
    <name evidence="6" type="ORF">DW888_15565</name>
</gene>
<dbReference type="GO" id="GO:0016491">
    <property type="term" value="F:oxidoreductase activity"/>
    <property type="evidence" value="ECO:0007669"/>
    <property type="project" value="UniProtKB-KW"/>
</dbReference>
<dbReference type="InterPro" id="IPR039650">
    <property type="entry name" value="HdrA-like"/>
</dbReference>
<dbReference type="PANTHER" id="PTHR43498:SF1">
    <property type="entry name" value="COB--COM HETERODISULFIDE REDUCTASE IRON-SULFUR SUBUNIT A"/>
    <property type="match status" value="1"/>
</dbReference>
<keyword evidence="1" id="KW-0004">4Fe-4S</keyword>
<accession>A0A413VJM5</accession>
<evidence type="ECO:0000256" key="5">
    <source>
        <dbReference type="ARBA" id="ARBA00023014"/>
    </source>
</evidence>
<reference evidence="6 7" key="1">
    <citation type="submission" date="2018-08" db="EMBL/GenBank/DDBJ databases">
        <title>A genome reference for cultivated species of the human gut microbiota.</title>
        <authorList>
            <person name="Zou Y."/>
            <person name="Xue W."/>
            <person name="Luo G."/>
        </authorList>
    </citation>
    <scope>NUCLEOTIDE SEQUENCE [LARGE SCALE GENOMIC DNA]</scope>
    <source>
        <strain evidence="6 7">AM40-30BH</strain>
    </source>
</reference>
<evidence type="ECO:0000256" key="2">
    <source>
        <dbReference type="ARBA" id="ARBA00022723"/>
    </source>
</evidence>